<feature type="compositionally biased region" description="Acidic residues" evidence="1">
    <location>
        <begin position="1726"/>
        <end position="1735"/>
    </location>
</feature>
<keyword evidence="3" id="KW-1185">Reference proteome</keyword>
<dbReference type="EMBL" id="JH687915">
    <property type="protein sequence ID" value="EJD34891.1"/>
    <property type="molecule type" value="Genomic_DNA"/>
</dbReference>
<evidence type="ECO:0000313" key="2">
    <source>
        <dbReference type="EMBL" id="EJD34891.1"/>
    </source>
</evidence>
<feature type="compositionally biased region" description="Low complexity" evidence="1">
    <location>
        <begin position="157"/>
        <end position="168"/>
    </location>
</feature>
<feature type="compositionally biased region" description="Low complexity" evidence="1">
    <location>
        <begin position="1"/>
        <end position="17"/>
    </location>
</feature>
<feature type="region of interest" description="Disordered" evidence="1">
    <location>
        <begin position="157"/>
        <end position="215"/>
    </location>
</feature>
<feature type="region of interest" description="Disordered" evidence="1">
    <location>
        <begin position="1"/>
        <end position="29"/>
    </location>
</feature>
<protein>
    <submittedName>
        <fullName evidence="2">Uncharacterized protein</fullName>
    </submittedName>
</protein>
<sequence>MSHASGSGSGAGCHHSGPGPGHAVKREPRPVGKCRCRGHNCSCTHFWALVDIDADGKSTSSTPRRRPPLFLVPSPTTPRLEVARSLGASADSLISLHLASATLDSAVLTTAPSRNDVQPLRGFQCFGESMDEPDGSTNSRRVKSILNHRIKGPLGVPAAGVVGARPGPRTLPTGRVAQQRGRKRAAEATSASHPYVQRQPAAAQPKAAKRAPGRPPLPKVISGRLVIFPIDVSDEENNWCPSAPHPSNIDLDIYTSLFNVAHDTIPSLSNRLGLFDLTHDFTVSGPLAERGTLYGAIQDIALQHLASCGFKIHSTDGPINGDMPQLRLLTTASQSRRVVFRPLARSPADVTVSDLKKHRMLGSEDLYYIFLCPRGLRSYIIAQITRLPSLRTDATCIVPDIMHHCFSVRVFDAVSDLDARDLPVIPGRCSTICVAMLSNHALSSLGGWQSTTPAFGSQPATSAINVNGWLAATPAPGAAAAPDYSQASDSLFDDQDMEDAMSFIAGPSGDSSQFGVASASTRALSPPLSFLNSAESSSGSAIVRAPTPARTLTGWPPYVIQIDPAPAASSSSTTAPSSSARSRPAPRRHTASSIDIAAALRAIGSTGIAAPPAPPPVPAASIPFGGAALLAQLATQPDGSAASLGFDMTVQPANGASSAPAPAPGDDSSDSSDSSSEGGDDHHGPDNGSDSDQDLPTDGPQFLYNLSYLSGQPPDHRLWLPHREALLQRLRETVPTVAEGIKFAYYAGSLIDRTLPRPAVGEIIAYVFECFAEREPARRPERICCMVKEKYPDADIDLSGFSLRGLLSPSGVFEVGAAVGDGVRDSIAAAGIEFLTSTLYWRDVGRYKVPFLVQFGDIDAAGVKNLKAVGKLILWCVVQAGVIPFLHPMLVFIFAVSRYLNRSLRDQSILSLLVDLPWIRAIDSAAWAALRLWPTTHDKPIPPLTNPSDAPLATLHEWYWSVTDLPLTTPRTRSLHASLTLAIFTRGLVGLDLVSHEVPRGWLELRDSIDDDVSLSDYPILATPLTRLFFKPFGQGDNTEQEEIRDLKLLLIGLASLQPTAHGVKSRIKYEPFVPAAGDEELQNKFSRLFNRYIERPGHPQPIMDALGIDYGYPPPPPDIIKALRPTLFVRTLTGFDALPVVSYNASQSAALAFTFHFVYVPDPAAHISNPALPPMSFHVCTHTVDVRINTPFREMLERSVESLDHAILQTVGHTFLDTEFDIHPTSPVLQSLLEADGDSTLLDPMLLIIASSHNTPSTRPEFVSADVLAQQAARFPSLGPTLQVIHDDFIACNIRMALVQTEAVVQGQDTILIIESQETLDALLSVPQLLRTRETSVAKHSIQKLSAGRQRTLILHRPILGQDVTESSGDECCDDAGSQAILHAEDPRPVFQTRAAWGDRQDDLLYGVCIRASEIRDLSHCSFEPRQGRKASATFVTQSRIVSLQSIPLYGLSLLLLGSSIAVGSGDEAIGRQRVPDRQYGEILIPWPMHACLLASSEIRNMTDCDAMPKRLQHDSECRFGLASLAADRASVYPSQVALHKVLARSMRPQPVVAQSNELGRNHVSGRAHLFHVNGDAFDRNSSQWMAADALVSGCVRGVSTDTAWPRECREVLVDWGTAEERDSAVDCVTEESVDDGEDEAVKTRPAEERERALDGVTEDSVDEGEDEVVETRPAEEPEGSLDGVTEESVDEGGFEESVDDGMDKAVESRAVEERDGTLDRVTEEGVDEGVDEGAEGRAPEERDGTLDRVADESVDETVENSTLEECDCTLDCATDESVDDVVESSRVEECDCGMLGATGERVAELLECAALEERGVTSEDEDANDPWGTADSATDGCVELGSVPVEVGVVSGTPRAFERFPLAKLGRLVNAGGVTGIPVSSLGKPEALVDGFDERIVASPAAGLSDESCCLLALGAPDRRNRTVPAAGVSLAGTSSGKCPGRYRVGEAGRLPAVRERVTVGGSGSSSAPEFPEADRKLRVPLSHPELPGAAG</sequence>
<feature type="compositionally biased region" description="Low complexity" evidence="1">
    <location>
        <begin position="197"/>
        <end position="206"/>
    </location>
</feature>
<feature type="compositionally biased region" description="Low complexity" evidence="1">
    <location>
        <begin position="564"/>
        <end position="583"/>
    </location>
</feature>
<dbReference type="eggNOG" id="ENOG502S71S">
    <property type="taxonomic scope" value="Eukaryota"/>
</dbReference>
<dbReference type="InParanoid" id="J0CWD6"/>
<feature type="compositionally biased region" description="Basic and acidic residues" evidence="1">
    <location>
        <begin position="1736"/>
        <end position="1753"/>
    </location>
</feature>
<reference evidence="3" key="1">
    <citation type="journal article" date="2012" name="Science">
        <title>The Paleozoic origin of enzymatic lignin decomposition reconstructed from 31 fungal genomes.</title>
        <authorList>
            <person name="Floudas D."/>
            <person name="Binder M."/>
            <person name="Riley R."/>
            <person name="Barry K."/>
            <person name="Blanchette R.A."/>
            <person name="Henrissat B."/>
            <person name="Martinez A.T."/>
            <person name="Otillar R."/>
            <person name="Spatafora J.W."/>
            <person name="Yadav J.S."/>
            <person name="Aerts A."/>
            <person name="Benoit I."/>
            <person name="Boyd A."/>
            <person name="Carlson A."/>
            <person name="Copeland A."/>
            <person name="Coutinho P.M."/>
            <person name="de Vries R.P."/>
            <person name="Ferreira P."/>
            <person name="Findley K."/>
            <person name="Foster B."/>
            <person name="Gaskell J."/>
            <person name="Glotzer D."/>
            <person name="Gorecki P."/>
            <person name="Heitman J."/>
            <person name="Hesse C."/>
            <person name="Hori C."/>
            <person name="Igarashi K."/>
            <person name="Jurgens J.A."/>
            <person name="Kallen N."/>
            <person name="Kersten P."/>
            <person name="Kohler A."/>
            <person name="Kuees U."/>
            <person name="Kumar T.K.A."/>
            <person name="Kuo A."/>
            <person name="LaButti K."/>
            <person name="Larrondo L.F."/>
            <person name="Lindquist E."/>
            <person name="Ling A."/>
            <person name="Lombard V."/>
            <person name="Lucas S."/>
            <person name="Lundell T."/>
            <person name="Martin R."/>
            <person name="McLaughlin D.J."/>
            <person name="Morgenstern I."/>
            <person name="Morin E."/>
            <person name="Murat C."/>
            <person name="Nagy L.G."/>
            <person name="Nolan M."/>
            <person name="Ohm R.A."/>
            <person name="Patyshakuliyeva A."/>
            <person name="Rokas A."/>
            <person name="Ruiz-Duenas F.J."/>
            <person name="Sabat G."/>
            <person name="Salamov A."/>
            <person name="Samejima M."/>
            <person name="Schmutz J."/>
            <person name="Slot J.C."/>
            <person name="St John F."/>
            <person name="Stenlid J."/>
            <person name="Sun H."/>
            <person name="Sun S."/>
            <person name="Syed K."/>
            <person name="Tsang A."/>
            <person name="Wiebenga A."/>
            <person name="Young D."/>
            <person name="Pisabarro A."/>
            <person name="Eastwood D.C."/>
            <person name="Martin F."/>
            <person name="Cullen D."/>
            <person name="Grigoriev I.V."/>
            <person name="Hibbett D.S."/>
        </authorList>
    </citation>
    <scope>NUCLEOTIDE SEQUENCE [LARGE SCALE GENOMIC DNA]</scope>
    <source>
        <strain evidence="3">TFB10046</strain>
    </source>
</reference>
<dbReference type="Proteomes" id="UP000006514">
    <property type="component" value="Unassembled WGS sequence"/>
</dbReference>
<feature type="compositionally biased region" description="Acidic residues" evidence="1">
    <location>
        <begin position="1630"/>
        <end position="1640"/>
    </location>
</feature>
<name>J0CWD6_AURST</name>
<dbReference type="KEGG" id="adl:AURDEDRAFT_130932"/>
<gene>
    <name evidence="2" type="ORF">AURDEDRAFT_130932</name>
</gene>
<feature type="compositionally biased region" description="Basic and acidic residues" evidence="1">
    <location>
        <begin position="1641"/>
        <end position="1655"/>
    </location>
</feature>
<evidence type="ECO:0000256" key="1">
    <source>
        <dbReference type="SAM" id="MobiDB-lite"/>
    </source>
</evidence>
<feature type="compositionally biased region" description="Acidic residues" evidence="1">
    <location>
        <begin position="1678"/>
        <end position="1702"/>
    </location>
</feature>
<feature type="region of interest" description="Disordered" evidence="1">
    <location>
        <begin position="1625"/>
        <end position="1762"/>
    </location>
</feature>
<evidence type="ECO:0000313" key="3">
    <source>
        <dbReference type="Proteomes" id="UP000006514"/>
    </source>
</evidence>
<feature type="region of interest" description="Disordered" evidence="1">
    <location>
        <begin position="1958"/>
        <end position="1994"/>
    </location>
</feature>
<organism evidence="2 3">
    <name type="scientific">Auricularia subglabra (strain TFB-10046 / SS5)</name>
    <name type="common">White-rot fungus</name>
    <name type="synonym">Auricularia delicata (strain TFB10046)</name>
    <dbReference type="NCBI Taxonomy" id="717982"/>
    <lineage>
        <taxon>Eukaryota</taxon>
        <taxon>Fungi</taxon>
        <taxon>Dikarya</taxon>
        <taxon>Basidiomycota</taxon>
        <taxon>Agaricomycotina</taxon>
        <taxon>Agaricomycetes</taxon>
        <taxon>Auriculariales</taxon>
        <taxon>Auriculariaceae</taxon>
        <taxon>Auricularia</taxon>
    </lineage>
</organism>
<feature type="compositionally biased region" description="Low complexity" evidence="1">
    <location>
        <begin position="652"/>
        <end position="677"/>
    </location>
</feature>
<proteinExistence type="predicted"/>
<feature type="region of interest" description="Disordered" evidence="1">
    <location>
        <begin position="563"/>
        <end position="591"/>
    </location>
</feature>
<accession>J0CWD6</accession>
<feature type="compositionally biased region" description="Acidic residues" evidence="1">
    <location>
        <begin position="1658"/>
        <end position="1670"/>
    </location>
</feature>
<feature type="compositionally biased region" description="Basic and acidic residues" evidence="1">
    <location>
        <begin position="1703"/>
        <end position="1725"/>
    </location>
</feature>
<feature type="region of interest" description="Disordered" evidence="1">
    <location>
        <begin position="651"/>
        <end position="697"/>
    </location>
</feature>